<dbReference type="PROSITE" id="PS00022">
    <property type="entry name" value="EGF_1"/>
    <property type="match status" value="3"/>
</dbReference>
<dbReference type="PROSITE" id="PS01186">
    <property type="entry name" value="EGF_2"/>
    <property type="match status" value="1"/>
</dbReference>
<keyword evidence="3" id="KW-0677">Repeat</keyword>
<dbReference type="CDD" id="cd00054">
    <property type="entry name" value="EGF_CA"/>
    <property type="match status" value="3"/>
</dbReference>
<keyword evidence="1 5" id="KW-0245">EGF-like domain</keyword>
<dbReference type="SMART" id="SM00327">
    <property type="entry name" value="VWA"/>
    <property type="match status" value="1"/>
</dbReference>
<dbReference type="SUPFAM" id="SSF57184">
    <property type="entry name" value="Growth factor receptor domain"/>
    <property type="match status" value="1"/>
</dbReference>
<dbReference type="PROSITE" id="PS00010">
    <property type="entry name" value="ASX_HYDROXYL"/>
    <property type="match status" value="3"/>
</dbReference>
<dbReference type="FunFam" id="2.10.25.10:FF:000125">
    <property type="entry name" value="Neurogenic locus notch protein-like"/>
    <property type="match status" value="1"/>
</dbReference>
<dbReference type="InterPro" id="IPR049883">
    <property type="entry name" value="NOTCH1_EGF-like"/>
</dbReference>
<reference evidence="6" key="1">
    <citation type="journal article" date="2012" name="Nature">
        <title>The oyster genome reveals stress adaptation and complexity of shell formation.</title>
        <authorList>
            <person name="Zhang G."/>
            <person name="Fang X."/>
            <person name="Guo X."/>
            <person name="Li L."/>
            <person name="Luo R."/>
            <person name="Xu F."/>
            <person name="Yang P."/>
            <person name="Zhang L."/>
            <person name="Wang X."/>
            <person name="Qi H."/>
            <person name="Xiong Z."/>
            <person name="Que H."/>
            <person name="Xie Y."/>
            <person name="Holland P.W."/>
            <person name="Paps J."/>
            <person name="Zhu Y."/>
            <person name="Wu F."/>
            <person name="Chen Y."/>
            <person name="Wang J."/>
            <person name="Peng C."/>
            <person name="Meng J."/>
            <person name="Yang L."/>
            <person name="Liu J."/>
            <person name="Wen B."/>
            <person name="Zhang N."/>
            <person name="Huang Z."/>
            <person name="Zhu Q."/>
            <person name="Feng Y."/>
            <person name="Mount A."/>
            <person name="Hedgecock D."/>
            <person name="Xu Z."/>
            <person name="Liu Y."/>
            <person name="Domazet-Loso T."/>
            <person name="Du Y."/>
            <person name="Sun X."/>
            <person name="Zhang S."/>
            <person name="Liu B."/>
            <person name="Cheng P."/>
            <person name="Jiang X."/>
            <person name="Li J."/>
            <person name="Fan D."/>
            <person name="Wang W."/>
            <person name="Fu W."/>
            <person name="Wang T."/>
            <person name="Wang B."/>
            <person name="Zhang J."/>
            <person name="Peng Z."/>
            <person name="Li Y."/>
            <person name="Li N."/>
            <person name="Wang J."/>
            <person name="Chen M."/>
            <person name="He Y."/>
            <person name="Tan F."/>
            <person name="Song X."/>
            <person name="Zheng Q."/>
            <person name="Huang R."/>
            <person name="Yang H."/>
            <person name="Du X."/>
            <person name="Chen L."/>
            <person name="Yang M."/>
            <person name="Gaffney P.M."/>
            <person name="Wang S."/>
            <person name="Luo L."/>
            <person name="She Z."/>
            <person name="Ming Y."/>
            <person name="Huang W."/>
            <person name="Zhang S."/>
            <person name="Huang B."/>
            <person name="Zhang Y."/>
            <person name="Qu T."/>
            <person name="Ni P."/>
            <person name="Miao G."/>
            <person name="Wang J."/>
            <person name="Wang Q."/>
            <person name="Steinberg C.E."/>
            <person name="Wang H."/>
            <person name="Li N."/>
            <person name="Qian L."/>
            <person name="Zhang G."/>
            <person name="Li Y."/>
            <person name="Yang H."/>
            <person name="Liu X."/>
            <person name="Wang J."/>
            <person name="Yin Y."/>
            <person name="Wang J."/>
        </authorList>
    </citation>
    <scope>NUCLEOTIDE SEQUENCE [LARGE SCALE GENOMIC DNA]</scope>
    <source>
        <strain evidence="6">05x7-T-G4-1.051#20</strain>
    </source>
</reference>
<dbReference type="SMART" id="SM00181">
    <property type="entry name" value="EGF"/>
    <property type="match status" value="3"/>
</dbReference>
<dbReference type="InterPro" id="IPR009030">
    <property type="entry name" value="Growth_fac_rcpt_cys_sf"/>
</dbReference>
<keyword evidence="2" id="KW-0732">Signal</keyword>
<dbReference type="CDD" id="cd01450">
    <property type="entry name" value="vWFA_subfamily_ECM"/>
    <property type="match status" value="1"/>
</dbReference>
<evidence type="ECO:0000256" key="3">
    <source>
        <dbReference type="ARBA" id="ARBA00022737"/>
    </source>
</evidence>
<protein>
    <submittedName>
        <fullName evidence="6">Protocadherin Fat 4</fullName>
    </submittedName>
</protein>
<evidence type="ECO:0000256" key="1">
    <source>
        <dbReference type="ARBA" id="ARBA00022536"/>
    </source>
</evidence>
<dbReference type="SUPFAM" id="SSF53300">
    <property type="entry name" value="vWA-like"/>
    <property type="match status" value="1"/>
</dbReference>
<dbReference type="Pfam" id="PF07645">
    <property type="entry name" value="EGF_CA"/>
    <property type="match status" value="3"/>
</dbReference>
<dbReference type="Pfam" id="PF00092">
    <property type="entry name" value="VWA"/>
    <property type="match status" value="1"/>
</dbReference>
<dbReference type="InParanoid" id="K1RD89"/>
<dbReference type="Gene3D" id="3.40.50.410">
    <property type="entry name" value="von Willebrand factor, type A domain"/>
    <property type="match status" value="1"/>
</dbReference>
<dbReference type="HOGENOM" id="CLU_845297_0_0_1"/>
<dbReference type="GO" id="GO:0005509">
    <property type="term" value="F:calcium ion binding"/>
    <property type="evidence" value="ECO:0007669"/>
    <property type="project" value="InterPro"/>
</dbReference>
<accession>K1RD89</accession>
<dbReference type="InterPro" id="IPR018097">
    <property type="entry name" value="EGF_Ca-bd_CS"/>
</dbReference>
<feature type="disulfide bond" evidence="5">
    <location>
        <begin position="115"/>
        <end position="124"/>
    </location>
</feature>
<name>K1RD89_MAGGI</name>
<dbReference type="InterPro" id="IPR001881">
    <property type="entry name" value="EGF-like_Ca-bd_dom"/>
</dbReference>
<gene>
    <name evidence="6" type="ORF">CGI_10022037</name>
</gene>
<organism evidence="6">
    <name type="scientific">Magallana gigas</name>
    <name type="common">Pacific oyster</name>
    <name type="synonym">Crassostrea gigas</name>
    <dbReference type="NCBI Taxonomy" id="29159"/>
    <lineage>
        <taxon>Eukaryota</taxon>
        <taxon>Metazoa</taxon>
        <taxon>Spiralia</taxon>
        <taxon>Lophotrochozoa</taxon>
        <taxon>Mollusca</taxon>
        <taxon>Bivalvia</taxon>
        <taxon>Autobranchia</taxon>
        <taxon>Pteriomorphia</taxon>
        <taxon>Ostreida</taxon>
        <taxon>Ostreoidea</taxon>
        <taxon>Ostreidae</taxon>
        <taxon>Magallana</taxon>
    </lineage>
</organism>
<evidence type="ECO:0000256" key="2">
    <source>
        <dbReference type="ARBA" id="ARBA00022729"/>
    </source>
</evidence>
<keyword evidence="4 5" id="KW-1015">Disulfide bond</keyword>
<feature type="disulfide bond" evidence="5">
    <location>
        <begin position="38"/>
        <end position="47"/>
    </location>
</feature>
<dbReference type="SMART" id="SM00179">
    <property type="entry name" value="EGF_CA"/>
    <property type="match status" value="3"/>
</dbReference>
<comment type="caution">
    <text evidence="5">Lacks conserved residue(s) required for the propagation of feature annotation.</text>
</comment>
<dbReference type="Gene3D" id="2.10.25.10">
    <property type="entry name" value="Laminin"/>
    <property type="match status" value="3"/>
</dbReference>
<dbReference type="PROSITE" id="PS01187">
    <property type="entry name" value="EGF_CA"/>
    <property type="match status" value="1"/>
</dbReference>
<dbReference type="EMBL" id="JH818186">
    <property type="protein sequence ID" value="EKC41634.1"/>
    <property type="molecule type" value="Genomic_DNA"/>
</dbReference>
<evidence type="ECO:0000256" key="4">
    <source>
        <dbReference type="ARBA" id="ARBA00023157"/>
    </source>
</evidence>
<dbReference type="PROSITE" id="PS50234">
    <property type="entry name" value="VWFA"/>
    <property type="match status" value="1"/>
</dbReference>
<sequence length="329" mass="36762">MKLSKLPSKNVNECIEYPGICKNGGTCENLCGDYRCHCTEGNQGTHCDGDVDECYQNPSRCNNGECQNFYGGFLCSCHTGFTGVLCDTDVDECDLKPCSNNGSCVNTLGSFHCNCVDSWDGPLCEHDLCNTKATKLVFAVDTSFSSTGEIFHKQLQYITDVVSRITISDVKFKVAVISFGSKAKVAIDFDSYTNKAELLDQVNKMPFMNGTTNIPTACSEIQKVIELTSWRSQFVFLFTDGMPNSLSDAVNSETVKDAPLDKWANFRGPRPDEDKSMVTFEKMKAEADKVIKEKNDKLKESDDWKKSQEMQGKWIDTIKRQQEAVMKKK</sequence>
<dbReference type="InterPro" id="IPR036465">
    <property type="entry name" value="vWFA_dom_sf"/>
</dbReference>
<proteinExistence type="predicted"/>
<evidence type="ECO:0000313" key="6">
    <source>
        <dbReference type="EMBL" id="EKC41634.1"/>
    </source>
</evidence>
<dbReference type="InterPro" id="IPR002035">
    <property type="entry name" value="VWF_A"/>
</dbReference>
<feature type="disulfide bond" evidence="5">
    <location>
        <begin position="77"/>
        <end position="86"/>
    </location>
</feature>
<dbReference type="InterPro" id="IPR000152">
    <property type="entry name" value="EGF-type_Asp/Asn_hydroxyl_site"/>
</dbReference>
<dbReference type="InterPro" id="IPR000742">
    <property type="entry name" value="EGF"/>
</dbReference>
<evidence type="ECO:0000256" key="5">
    <source>
        <dbReference type="PROSITE-ProRule" id="PRU00076"/>
    </source>
</evidence>
<dbReference type="PANTHER" id="PTHR12916">
    <property type="entry name" value="CYTOCHROME C OXIDASE POLYPEPTIDE VIC-2"/>
    <property type="match status" value="1"/>
</dbReference>
<dbReference type="PANTHER" id="PTHR12916:SF4">
    <property type="entry name" value="UNINFLATABLE, ISOFORM C"/>
    <property type="match status" value="1"/>
</dbReference>
<dbReference type="PROSITE" id="PS50026">
    <property type="entry name" value="EGF_3"/>
    <property type="match status" value="3"/>
</dbReference>
<dbReference type="AlphaFoldDB" id="K1RD89"/>